<keyword evidence="1" id="KW-0732">Signal</keyword>
<proteinExistence type="predicted"/>
<dbReference type="Proteomes" id="UP001149165">
    <property type="component" value="Unassembled WGS sequence"/>
</dbReference>
<accession>A0A9W9K1J8</accession>
<dbReference type="EMBL" id="JAPQKH010000007">
    <property type="protein sequence ID" value="KAJ5088697.1"/>
    <property type="molecule type" value="Genomic_DNA"/>
</dbReference>
<evidence type="ECO:0000313" key="2">
    <source>
        <dbReference type="EMBL" id="KAJ5088697.1"/>
    </source>
</evidence>
<keyword evidence="3" id="KW-1185">Reference proteome</keyword>
<reference evidence="2" key="2">
    <citation type="journal article" date="2023" name="IMA Fungus">
        <title>Comparative genomic study of the Penicillium genus elucidates a diverse pangenome and 15 lateral gene transfer events.</title>
        <authorList>
            <person name="Petersen C."/>
            <person name="Sorensen T."/>
            <person name="Nielsen M.R."/>
            <person name="Sondergaard T.E."/>
            <person name="Sorensen J.L."/>
            <person name="Fitzpatrick D.A."/>
            <person name="Frisvad J.C."/>
            <person name="Nielsen K.L."/>
        </authorList>
    </citation>
    <scope>NUCLEOTIDE SEQUENCE</scope>
    <source>
        <strain evidence="2">IBT 30069</strain>
    </source>
</reference>
<sequence length="270" mass="27029">MRSFLLLAIALLAGIGPAQALLPIPCTGRTGVCILQILGGFIPPLPSRLADCSSYQRVVVTPSPTTVTTVVATQTVTVTTTLGALLAGRGEIVARQTTSSPTAVPTYLGSPCTQAGIYGSACACLGIQRTTSTAPTPTITTSVTTTTTTTVTVNPVPTCTGDVCGSYTPVNYGEGVFSTCACGIDVNGDSVCFVVAPCISVTCATNADCASGSRCIAATCCGDNICLAEATNQNACNTAINQTLDISSVGVNGTECTSLGCSDGAGTDKI</sequence>
<organism evidence="2 3">
    <name type="scientific">Penicillium angulare</name>
    <dbReference type="NCBI Taxonomy" id="116970"/>
    <lineage>
        <taxon>Eukaryota</taxon>
        <taxon>Fungi</taxon>
        <taxon>Dikarya</taxon>
        <taxon>Ascomycota</taxon>
        <taxon>Pezizomycotina</taxon>
        <taxon>Eurotiomycetes</taxon>
        <taxon>Eurotiomycetidae</taxon>
        <taxon>Eurotiales</taxon>
        <taxon>Aspergillaceae</taxon>
        <taxon>Penicillium</taxon>
    </lineage>
</organism>
<gene>
    <name evidence="2" type="ORF">N7456_012313</name>
</gene>
<evidence type="ECO:0000313" key="3">
    <source>
        <dbReference type="Proteomes" id="UP001149165"/>
    </source>
</evidence>
<reference evidence="2" key="1">
    <citation type="submission" date="2022-11" db="EMBL/GenBank/DDBJ databases">
        <authorList>
            <person name="Petersen C."/>
        </authorList>
    </citation>
    <scope>NUCLEOTIDE SEQUENCE</scope>
    <source>
        <strain evidence="2">IBT 30069</strain>
    </source>
</reference>
<feature type="signal peptide" evidence="1">
    <location>
        <begin position="1"/>
        <end position="20"/>
    </location>
</feature>
<name>A0A9W9K1J8_9EURO</name>
<dbReference type="OrthoDB" id="5596743at2759"/>
<comment type="caution">
    <text evidence="2">The sequence shown here is derived from an EMBL/GenBank/DDBJ whole genome shotgun (WGS) entry which is preliminary data.</text>
</comment>
<feature type="chain" id="PRO_5040785216" evidence="1">
    <location>
        <begin position="21"/>
        <end position="270"/>
    </location>
</feature>
<dbReference type="AlphaFoldDB" id="A0A9W9K1J8"/>
<evidence type="ECO:0000256" key="1">
    <source>
        <dbReference type="SAM" id="SignalP"/>
    </source>
</evidence>
<protein>
    <submittedName>
        <fullName evidence="2">Uncharacterized protein</fullName>
    </submittedName>
</protein>